<reference evidence="5 6" key="2">
    <citation type="submission" date="2021-10" db="EMBL/GenBank/DDBJ databases">
        <authorList>
            <person name="Piombo E."/>
        </authorList>
    </citation>
    <scope>NUCLEOTIDE SEQUENCE [LARGE SCALE GENOMIC DNA]</scope>
</reference>
<feature type="active site" description="Acyl-ester intermediate" evidence="3">
    <location>
        <position position="258"/>
    </location>
</feature>
<organism evidence="5 6">
    <name type="scientific">Clonostachys byssicola</name>
    <dbReference type="NCBI Taxonomy" id="160290"/>
    <lineage>
        <taxon>Eukaryota</taxon>
        <taxon>Fungi</taxon>
        <taxon>Dikarya</taxon>
        <taxon>Ascomycota</taxon>
        <taxon>Pezizomycotina</taxon>
        <taxon>Sordariomycetes</taxon>
        <taxon>Hypocreomycetidae</taxon>
        <taxon>Hypocreales</taxon>
        <taxon>Bionectriaceae</taxon>
        <taxon>Clonostachys</taxon>
    </lineage>
</organism>
<dbReference type="PIRSF" id="PIRSF001221">
    <property type="entry name" value="Amidase_fungi"/>
    <property type="match status" value="1"/>
</dbReference>
<feature type="active site" description="Charge relay system" evidence="3">
    <location>
        <position position="234"/>
    </location>
</feature>
<keyword evidence="2" id="KW-0378">Hydrolase</keyword>
<sequence length="587" mass="64193">MKRQYYSLRSTPVESIMSPEVDWKAKAAAKAASISDAIPETWRIPEPIVTADAQRDITGPYLHKYLTGDEIEITETNAVGIVRKVADGEWRAETVARAFCHRAALAHQYVSCLHEVFFDAAIQNAVALDEYYRQHGKPIGPLHGLPVSLKDQMHVKGVETTMGYVGWIGTFQGKQGTGLEKQFESEIVTELRSLGAVLYCKTSVPQTLMSAETMNNIIGYTFNPKNRNLSSGGSSGGEGALISLRGSPIGFGTDYSGSIRMPAAFNGLYGIRPSSGRLPYQGMANSMDGQNTVLSVVGPLSHSPADLRLMLESILSRQPWLHDPAVVEMPWRPDIVQATEKLVHSGQRLVFGMMSCDGEVQPHPPILRALALVQKALNCQGHDIIDWAPPSHKLAVDIVQTCWLYDGGEDVHHSFGLSGEPIAEQIGWIYGSQAREQMNASDIARNNVAKRDYQKEYMEYWNSTSETSGTGRPVEAVIMPAGEAVATRQGCATYGGYTTALSALDWTVVTIPITTVDKDVDPVNSSFSSLSDFDALIQQGYIPETYDGAHVSLQLLGRRFQEEKLLVLADYIGKTVASYISTSLGKK</sequence>
<comment type="similarity">
    <text evidence="1">Belongs to the amidase family.</text>
</comment>
<dbReference type="AlphaFoldDB" id="A0A9N9UUT1"/>
<keyword evidence="6" id="KW-1185">Reference proteome</keyword>
<name>A0A9N9UUT1_9HYPO</name>
<evidence type="ECO:0000256" key="3">
    <source>
        <dbReference type="PIRSR" id="PIRSR001221-1"/>
    </source>
</evidence>
<dbReference type="GO" id="GO:0016787">
    <property type="term" value="F:hydrolase activity"/>
    <property type="evidence" value="ECO:0007669"/>
    <property type="project" value="UniProtKB-KW"/>
</dbReference>
<dbReference type="Pfam" id="PF01425">
    <property type="entry name" value="Amidase"/>
    <property type="match status" value="1"/>
</dbReference>
<dbReference type="EMBL" id="CABFNO020001560">
    <property type="protein sequence ID" value="CAH0002574.1"/>
    <property type="molecule type" value="Genomic_DNA"/>
</dbReference>
<dbReference type="Proteomes" id="UP000754883">
    <property type="component" value="Unassembled WGS sequence"/>
</dbReference>
<protein>
    <recommendedName>
        <fullName evidence="4">Amidase domain-containing protein</fullName>
    </recommendedName>
</protein>
<feature type="active site" description="Charge relay system" evidence="3">
    <location>
        <position position="150"/>
    </location>
</feature>
<evidence type="ECO:0000313" key="5">
    <source>
        <dbReference type="EMBL" id="CAH0002574.1"/>
    </source>
</evidence>
<reference evidence="6" key="1">
    <citation type="submission" date="2019-06" db="EMBL/GenBank/DDBJ databases">
        <authorList>
            <person name="Broberg M."/>
        </authorList>
    </citation>
    <scope>NUCLEOTIDE SEQUENCE [LARGE SCALE GENOMIC DNA]</scope>
</reference>
<accession>A0A9N9UUT1</accession>
<evidence type="ECO:0000256" key="2">
    <source>
        <dbReference type="ARBA" id="ARBA00022801"/>
    </source>
</evidence>
<dbReference type="InterPro" id="IPR023631">
    <property type="entry name" value="Amidase_dom"/>
</dbReference>
<dbReference type="PANTHER" id="PTHR46072:SF7">
    <property type="entry name" value="AMIDASE"/>
    <property type="match status" value="1"/>
</dbReference>
<evidence type="ECO:0000256" key="1">
    <source>
        <dbReference type="ARBA" id="ARBA00009199"/>
    </source>
</evidence>
<comment type="caution">
    <text evidence="5">The sequence shown here is derived from an EMBL/GenBank/DDBJ whole genome shotgun (WGS) entry which is preliminary data.</text>
</comment>
<gene>
    <name evidence="5" type="ORF">CBYS24578_00002127</name>
</gene>
<dbReference type="SUPFAM" id="SSF75304">
    <property type="entry name" value="Amidase signature (AS) enzymes"/>
    <property type="match status" value="1"/>
</dbReference>
<dbReference type="Gene3D" id="3.90.1300.10">
    <property type="entry name" value="Amidase signature (AS) domain"/>
    <property type="match status" value="1"/>
</dbReference>
<dbReference type="PANTHER" id="PTHR46072">
    <property type="entry name" value="AMIDASE-RELATED-RELATED"/>
    <property type="match status" value="1"/>
</dbReference>
<dbReference type="OrthoDB" id="6428749at2759"/>
<dbReference type="InterPro" id="IPR036928">
    <property type="entry name" value="AS_sf"/>
</dbReference>
<proteinExistence type="inferred from homology"/>
<evidence type="ECO:0000313" key="6">
    <source>
        <dbReference type="Proteomes" id="UP000754883"/>
    </source>
</evidence>
<evidence type="ECO:0000259" key="4">
    <source>
        <dbReference type="Pfam" id="PF01425"/>
    </source>
</evidence>
<feature type="domain" description="Amidase" evidence="4">
    <location>
        <begin position="95"/>
        <end position="566"/>
    </location>
</feature>